<dbReference type="RefSeq" id="WP_230095915.1">
    <property type="nucleotide sequence ID" value="NZ_CAKKNS010000001.1"/>
</dbReference>
<sequence>MMIWIIAGLTVLTFLSMFLIGNKAMRYIFGSIFALATVLAIGLLSANMDNHFGMKETTVTTTKKVYAITPDQSPVKAVAVKKIGTDNYVLVYKNSENDKQASTHFVPDTNAIVKATKTKSTYEKTSVENAQVKTVTTKWIYNSDIWKNLFHHKNEDNIISIKHILQVPNTWQVVEK</sequence>
<gene>
    <name evidence="2" type="ORF">WFA24289_00134</name>
</gene>
<feature type="transmembrane region" description="Helical" evidence="1">
    <location>
        <begin position="28"/>
        <end position="46"/>
    </location>
</feature>
<proteinExistence type="predicted"/>
<name>A0ABM8Z3J5_9LACO</name>
<accession>A0ABM8Z3J5</accession>
<dbReference type="Proteomes" id="UP000789707">
    <property type="component" value="Unassembled WGS sequence"/>
</dbReference>
<organism evidence="2 3">
    <name type="scientific">Periweissella fabaria</name>
    <dbReference type="NCBI Taxonomy" id="546157"/>
    <lineage>
        <taxon>Bacteria</taxon>
        <taxon>Bacillati</taxon>
        <taxon>Bacillota</taxon>
        <taxon>Bacilli</taxon>
        <taxon>Lactobacillales</taxon>
        <taxon>Lactobacillaceae</taxon>
        <taxon>Periweissella</taxon>
    </lineage>
</organism>
<keyword evidence="1" id="KW-1133">Transmembrane helix</keyword>
<comment type="caution">
    <text evidence="2">The sequence shown here is derived from an EMBL/GenBank/DDBJ whole genome shotgun (WGS) entry which is preliminary data.</text>
</comment>
<dbReference type="Pfam" id="PF16069">
    <property type="entry name" value="DUF4811"/>
    <property type="match status" value="1"/>
</dbReference>
<evidence type="ECO:0000313" key="3">
    <source>
        <dbReference type="Proteomes" id="UP000789707"/>
    </source>
</evidence>
<evidence type="ECO:0008006" key="4">
    <source>
        <dbReference type="Google" id="ProtNLM"/>
    </source>
</evidence>
<reference evidence="2 3" key="1">
    <citation type="submission" date="2021-11" db="EMBL/GenBank/DDBJ databases">
        <authorList>
            <person name="Depoorter E."/>
        </authorList>
    </citation>
    <scope>NUCLEOTIDE SEQUENCE [LARGE SCALE GENOMIC DNA]</scope>
    <source>
        <strain evidence="2 3">LMG 24289</strain>
    </source>
</reference>
<keyword evidence="1" id="KW-0472">Membrane</keyword>
<protein>
    <recommendedName>
        <fullName evidence="4">DUF4811 domain-containing protein</fullName>
    </recommendedName>
</protein>
<keyword evidence="3" id="KW-1185">Reference proteome</keyword>
<evidence type="ECO:0000256" key="1">
    <source>
        <dbReference type="SAM" id="Phobius"/>
    </source>
</evidence>
<dbReference type="InterPro" id="IPR032083">
    <property type="entry name" value="DUF4811"/>
</dbReference>
<keyword evidence="1" id="KW-0812">Transmembrane</keyword>
<dbReference type="EMBL" id="CAKKNS010000001">
    <property type="protein sequence ID" value="CAH0415836.1"/>
    <property type="molecule type" value="Genomic_DNA"/>
</dbReference>
<evidence type="ECO:0000313" key="2">
    <source>
        <dbReference type="EMBL" id="CAH0415836.1"/>
    </source>
</evidence>